<comment type="caution">
    <text evidence="2">The sequence shown here is derived from an EMBL/GenBank/DDBJ whole genome shotgun (WGS) entry which is preliminary data.</text>
</comment>
<dbReference type="PANTHER" id="PTHR11777">
    <property type="entry name" value="ALANYL-TRNA SYNTHETASE"/>
    <property type="match status" value="1"/>
</dbReference>
<dbReference type="InterPro" id="IPR050058">
    <property type="entry name" value="Ala-tRNA_ligase"/>
</dbReference>
<evidence type="ECO:0000313" key="2">
    <source>
        <dbReference type="EMBL" id="KAK3040414.1"/>
    </source>
</evidence>
<dbReference type="AlphaFoldDB" id="A0AA88X8E9"/>
<dbReference type="InterPro" id="IPR018162">
    <property type="entry name" value="Ala-tRNA-ligase_IIc_anticod-bd"/>
</dbReference>
<keyword evidence="3" id="KW-1185">Reference proteome</keyword>
<dbReference type="Proteomes" id="UP001188597">
    <property type="component" value="Unassembled WGS sequence"/>
</dbReference>
<dbReference type="InterPro" id="IPR018164">
    <property type="entry name" value="Ala-tRNA-synth_IIc_N"/>
</dbReference>
<reference evidence="2" key="1">
    <citation type="submission" date="2022-12" db="EMBL/GenBank/DDBJ databases">
        <title>Draft genome assemblies for two species of Escallonia (Escalloniales).</title>
        <authorList>
            <person name="Chanderbali A."/>
            <person name="Dervinis C."/>
            <person name="Anghel I."/>
            <person name="Soltis D."/>
            <person name="Soltis P."/>
            <person name="Zapata F."/>
        </authorList>
    </citation>
    <scope>NUCLEOTIDE SEQUENCE</scope>
    <source>
        <strain evidence="2">UCBG64.0493</strain>
        <tissue evidence="2">Leaf</tissue>
    </source>
</reference>
<dbReference type="EMBL" id="JAVXUP010000055">
    <property type="protein sequence ID" value="KAK3040414.1"/>
    <property type="molecule type" value="Genomic_DNA"/>
</dbReference>
<dbReference type="PANTHER" id="PTHR11777:SF9">
    <property type="entry name" value="ALANINE--TRNA LIGASE, CYTOPLASMIC"/>
    <property type="match status" value="1"/>
</dbReference>
<feature type="domain" description="Alanyl-tRNA synthetase class IIc N-terminal" evidence="1">
    <location>
        <begin position="119"/>
        <end position="217"/>
    </location>
</feature>
<proteinExistence type="predicted"/>
<gene>
    <name evidence="2" type="ORF">RJ639_026819</name>
</gene>
<protein>
    <recommendedName>
        <fullName evidence="1">Alanyl-tRNA synthetase class IIc N-terminal domain-containing protein</fullName>
    </recommendedName>
</protein>
<evidence type="ECO:0000313" key="3">
    <source>
        <dbReference type="Proteomes" id="UP001188597"/>
    </source>
</evidence>
<dbReference type="GO" id="GO:0006419">
    <property type="term" value="P:alanyl-tRNA aminoacylation"/>
    <property type="evidence" value="ECO:0007669"/>
    <property type="project" value="InterPro"/>
</dbReference>
<evidence type="ECO:0000259" key="1">
    <source>
        <dbReference type="Pfam" id="PF01411"/>
    </source>
</evidence>
<sequence length="235" mass="25613">MGPSLPKISVLPPTLAQRIASTTILAVKRVEIVASMAFRVVLVEEVVTSIMYGILRVTGSKLSPLKLLNSSSKDPVPLMVASLVRKGLFLPPEAMYMLALASAKRERVAELVTRQSTTSRGEHIQCTISEEEASFGKTLDNGVEKFKRAAQDVQGKELSGQVVLSDTYGFLLYLTQLMADTRGLKIDVEGFDSALNEARARSSNAKNNRSGGTQVVMDADRCYLVIARERSGYNN</sequence>
<dbReference type="Pfam" id="PF01411">
    <property type="entry name" value="tRNA-synt_2c"/>
    <property type="match status" value="1"/>
</dbReference>
<dbReference type="GO" id="GO:0009507">
    <property type="term" value="C:chloroplast"/>
    <property type="evidence" value="ECO:0007669"/>
    <property type="project" value="TreeGrafter"/>
</dbReference>
<name>A0AA88X8E9_9ASTE</name>
<dbReference type="GO" id="GO:0005739">
    <property type="term" value="C:mitochondrion"/>
    <property type="evidence" value="ECO:0007669"/>
    <property type="project" value="TreeGrafter"/>
</dbReference>
<dbReference type="GO" id="GO:0004813">
    <property type="term" value="F:alanine-tRNA ligase activity"/>
    <property type="evidence" value="ECO:0007669"/>
    <property type="project" value="InterPro"/>
</dbReference>
<accession>A0AA88X8E9</accession>
<organism evidence="2 3">
    <name type="scientific">Escallonia herrerae</name>
    <dbReference type="NCBI Taxonomy" id="1293975"/>
    <lineage>
        <taxon>Eukaryota</taxon>
        <taxon>Viridiplantae</taxon>
        <taxon>Streptophyta</taxon>
        <taxon>Embryophyta</taxon>
        <taxon>Tracheophyta</taxon>
        <taxon>Spermatophyta</taxon>
        <taxon>Magnoliopsida</taxon>
        <taxon>eudicotyledons</taxon>
        <taxon>Gunneridae</taxon>
        <taxon>Pentapetalae</taxon>
        <taxon>asterids</taxon>
        <taxon>campanulids</taxon>
        <taxon>Escalloniales</taxon>
        <taxon>Escalloniaceae</taxon>
        <taxon>Escallonia</taxon>
    </lineage>
</organism>
<dbReference type="SUPFAM" id="SSF101353">
    <property type="entry name" value="Putative anticodon-binding domain of alanyl-tRNA synthetase (AlaRS)"/>
    <property type="match status" value="1"/>
</dbReference>
<dbReference type="GO" id="GO:0002161">
    <property type="term" value="F:aminoacyl-tRNA deacylase activity"/>
    <property type="evidence" value="ECO:0007669"/>
    <property type="project" value="TreeGrafter"/>
</dbReference>
<dbReference type="GO" id="GO:0005524">
    <property type="term" value="F:ATP binding"/>
    <property type="evidence" value="ECO:0007669"/>
    <property type="project" value="InterPro"/>
</dbReference>